<feature type="chain" id="PRO_5045926119" evidence="3">
    <location>
        <begin position="27"/>
        <end position="417"/>
    </location>
</feature>
<dbReference type="InterPro" id="IPR058637">
    <property type="entry name" value="YknX-like_C"/>
</dbReference>
<sequence length="417" mass="45391">MKQPFRMATKNKAAAGALLLGVALLAGCNATPEAKPIAAAEQSQVKTVKTAKIEKRSIDDPAQHVADVVPSTRMTVATKAGGEVLEVLKKRGDTVEKDELLFRIDPKDVLLQKEKAQVSISGTRQQLNKATQDLADGKRDLQNGIAKLEQSVRDVEKTYNKMRNDYDQGLASKIQLEQLETQLNGLRLDLDSSRGKLKTMESTNSLSQLEQGLQTAQLSVQEIDRALENLEVRAPIAGVLTDFGVEAGMTVPAGFSAGDIQRLDPVKVKAELTEDAAKLIRGKQQLRLLVPGSTERLTGTVTYLADVMSAQTKAYSLELEVQNPDRKLKPGMKVQILLNEEADQVVVTVPTTSVVREGGDTYVYLLNGGVAEKRKVELGRLKDTYQEAISGVKEGEQVIVSGQNLLKDKEPVQQANP</sequence>
<evidence type="ECO:0000313" key="8">
    <source>
        <dbReference type="Proteomes" id="UP001589619"/>
    </source>
</evidence>
<dbReference type="Gene3D" id="2.40.30.170">
    <property type="match status" value="1"/>
</dbReference>
<dbReference type="Pfam" id="PF25989">
    <property type="entry name" value="YknX_C"/>
    <property type="match status" value="1"/>
</dbReference>
<feature type="signal peptide" evidence="3">
    <location>
        <begin position="1"/>
        <end position="26"/>
    </location>
</feature>
<dbReference type="InterPro" id="IPR058625">
    <property type="entry name" value="MdtA-like_BSH"/>
</dbReference>
<dbReference type="InterPro" id="IPR006143">
    <property type="entry name" value="RND_pump_MFP"/>
</dbReference>
<comment type="caution">
    <text evidence="7">The sequence shown here is derived from an EMBL/GenBank/DDBJ whole genome shotgun (WGS) entry which is preliminary data.</text>
</comment>
<feature type="coiled-coil region" evidence="2">
    <location>
        <begin position="138"/>
        <end position="233"/>
    </location>
</feature>
<dbReference type="PANTHER" id="PTHR30469">
    <property type="entry name" value="MULTIDRUG RESISTANCE PROTEIN MDTA"/>
    <property type="match status" value="1"/>
</dbReference>
<dbReference type="Gene3D" id="2.40.420.20">
    <property type="match status" value="1"/>
</dbReference>
<keyword evidence="2" id="KW-0175">Coiled coil</keyword>
<proteinExistence type="inferred from homology"/>
<evidence type="ECO:0000256" key="1">
    <source>
        <dbReference type="ARBA" id="ARBA00009477"/>
    </source>
</evidence>
<dbReference type="PROSITE" id="PS51257">
    <property type="entry name" value="PROKAR_LIPOPROTEIN"/>
    <property type="match status" value="1"/>
</dbReference>
<evidence type="ECO:0000256" key="3">
    <source>
        <dbReference type="SAM" id="SignalP"/>
    </source>
</evidence>
<evidence type="ECO:0000259" key="4">
    <source>
        <dbReference type="Pfam" id="PF25917"/>
    </source>
</evidence>
<feature type="domain" description="Multidrug resistance protein MdtA-like barrel-sandwich hybrid" evidence="4">
    <location>
        <begin position="75"/>
        <end position="256"/>
    </location>
</feature>
<keyword evidence="8" id="KW-1185">Reference proteome</keyword>
<reference evidence="7 8" key="1">
    <citation type="submission" date="2024-09" db="EMBL/GenBank/DDBJ databases">
        <authorList>
            <person name="Sun Q."/>
            <person name="Mori K."/>
        </authorList>
    </citation>
    <scope>NUCLEOTIDE SEQUENCE [LARGE SCALE GENOMIC DNA]</scope>
    <source>
        <strain evidence="7 8">JCM 12520</strain>
    </source>
</reference>
<evidence type="ECO:0000259" key="6">
    <source>
        <dbReference type="Pfam" id="PF25989"/>
    </source>
</evidence>
<dbReference type="RefSeq" id="WP_344916927.1">
    <property type="nucleotide sequence ID" value="NZ_BAAAYO010000021.1"/>
</dbReference>
<keyword evidence="3" id="KW-0732">Signal</keyword>
<dbReference type="PANTHER" id="PTHR30469:SF15">
    <property type="entry name" value="HLYD FAMILY OF SECRETION PROTEINS"/>
    <property type="match status" value="1"/>
</dbReference>
<organism evidence="7 8">
    <name type="scientific">Paenibacillus hodogayensis</name>
    <dbReference type="NCBI Taxonomy" id="279208"/>
    <lineage>
        <taxon>Bacteria</taxon>
        <taxon>Bacillati</taxon>
        <taxon>Bacillota</taxon>
        <taxon>Bacilli</taxon>
        <taxon>Bacillales</taxon>
        <taxon>Paenibacillaceae</taxon>
        <taxon>Paenibacillus</taxon>
    </lineage>
</organism>
<evidence type="ECO:0000313" key="7">
    <source>
        <dbReference type="EMBL" id="MFB9750252.1"/>
    </source>
</evidence>
<accession>A0ABV5VPQ2</accession>
<dbReference type="InterPro" id="IPR058792">
    <property type="entry name" value="Beta-barrel_RND_2"/>
</dbReference>
<evidence type="ECO:0000256" key="2">
    <source>
        <dbReference type="SAM" id="Coils"/>
    </source>
</evidence>
<dbReference type="Pfam" id="PF25954">
    <property type="entry name" value="Beta-barrel_RND_2"/>
    <property type="match status" value="1"/>
</dbReference>
<evidence type="ECO:0000259" key="5">
    <source>
        <dbReference type="Pfam" id="PF25954"/>
    </source>
</evidence>
<dbReference type="EMBL" id="JBHMAG010000002">
    <property type="protein sequence ID" value="MFB9750252.1"/>
    <property type="molecule type" value="Genomic_DNA"/>
</dbReference>
<dbReference type="Pfam" id="PF25917">
    <property type="entry name" value="BSH_RND"/>
    <property type="match status" value="1"/>
</dbReference>
<comment type="similarity">
    <text evidence="1">Belongs to the membrane fusion protein (MFP) (TC 8.A.1) family.</text>
</comment>
<name>A0ABV5VPQ2_9BACL</name>
<gene>
    <name evidence="7" type="ORF">ACFFNY_01590</name>
</gene>
<protein>
    <submittedName>
        <fullName evidence="7">Efflux RND transporter periplasmic adaptor subunit</fullName>
    </submittedName>
</protein>
<dbReference type="Proteomes" id="UP001589619">
    <property type="component" value="Unassembled WGS sequence"/>
</dbReference>
<feature type="domain" description="CusB-like beta-barrel" evidence="5">
    <location>
        <begin position="268"/>
        <end position="341"/>
    </location>
</feature>
<feature type="domain" description="YknX-like C-terminal permuted SH3-like" evidence="6">
    <location>
        <begin position="346"/>
        <end position="413"/>
    </location>
</feature>
<dbReference type="SUPFAM" id="SSF111369">
    <property type="entry name" value="HlyD-like secretion proteins"/>
    <property type="match status" value="2"/>
</dbReference>
<dbReference type="Gene3D" id="2.40.50.100">
    <property type="match status" value="1"/>
</dbReference>
<dbReference type="NCBIfam" id="TIGR01730">
    <property type="entry name" value="RND_mfp"/>
    <property type="match status" value="1"/>
</dbReference>